<dbReference type="GO" id="GO:0016740">
    <property type="term" value="F:transferase activity"/>
    <property type="evidence" value="ECO:0007669"/>
    <property type="project" value="UniProtKB-KW"/>
</dbReference>
<organism evidence="1 2">
    <name type="scientific">Aspergillus avenaceus</name>
    <dbReference type="NCBI Taxonomy" id="36643"/>
    <lineage>
        <taxon>Eukaryota</taxon>
        <taxon>Fungi</taxon>
        <taxon>Dikarya</taxon>
        <taxon>Ascomycota</taxon>
        <taxon>Pezizomycotina</taxon>
        <taxon>Eurotiomycetes</taxon>
        <taxon>Eurotiomycetidae</taxon>
        <taxon>Eurotiales</taxon>
        <taxon>Aspergillaceae</taxon>
        <taxon>Aspergillus</taxon>
        <taxon>Aspergillus subgen. Circumdati</taxon>
    </lineage>
</organism>
<reference evidence="1 2" key="1">
    <citation type="submission" date="2019-04" db="EMBL/GenBank/DDBJ databases">
        <title>Friends and foes A comparative genomics study of 23 Aspergillus species from section Flavi.</title>
        <authorList>
            <consortium name="DOE Joint Genome Institute"/>
            <person name="Kjaerbolling I."/>
            <person name="Vesth T."/>
            <person name="Frisvad J.C."/>
            <person name="Nybo J.L."/>
            <person name="Theobald S."/>
            <person name="Kildgaard S."/>
            <person name="Isbrandt T."/>
            <person name="Kuo A."/>
            <person name="Sato A."/>
            <person name="Lyhne E.K."/>
            <person name="Kogle M.E."/>
            <person name="Wiebenga A."/>
            <person name="Kun R.S."/>
            <person name="Lubbers R.J."/>
            <person name="Makela M.R."/>
            <person name="Barry K."/>
            <person name="Chovatia M."/>
            <person name="Clum A."/>
            <person name="Daum C."/>
            <person name="Haridas S."/>
            <person name="He G."/>
            <person name="LaButti K."/>
            <person name="Lipzen A."/>
            <person name="Mondo S."/>
            <person name="Riley R."/>
            <person name="Salamov A."/>
            <person name="Simmons B.A."/>
            <person name="Magnuson J.K."/>
            <person name="Henrissat B."/>
            <person name="Mortensen U.H."/>
            <person name="Larsen T.O."/>
            <person name="Devries R.P."/>
            <person name="Grigoriev I.V."/>
            <person name="Machida M."/>
            <person name="Baker S.E."/>
            <person name="Andersen M.R."/>
        </authorList>
    </citation>
    <scope>NUCLEOTIDE SEQUENCE [LARGE SCALE GENOMIC DNA]</scope>
    <source>
        <strain evidence="1 2">IBT 18842</strain>
    </source>
</reference>
<gene>
    <name evidence="1" type="ORF">BDV25DRAFT_127316</name>
</gene>
<sequence>MAIRHVRFDMNELAKCAAQSIGLDPTQCVRVDKFPDGMFNKAFLFTMDNGAQVVGKVPNPNAGRPHYTTASEVATMDFVRSRLGTPAPKVLAWSSKASENLVGTEYIIMEKVSGLQLDKIWPKMDIKERFELVKTISGYQKSWLSASFAQYGSLYYSADLPGCDECTLSKADGSRIKERGFSVGPSTGREFLDDGRTAIDFDRGPWNTVEQYKTAVGLREIACVQNVSELPKSPVSLYGPGTYRPSRSQKTAALEAYLRLLKYFLPLDRSISSSYVWHPDLHSENIFVNPERPAEVLGIIDWQSTELLPLFDHTRDPYFLDFDGAHLDLSPPQLPDNFDQLGPMEQEKAKSVYLKTSLVTLYRGFTLAKNETLFKAMEFRQSTSFEMMLLAQNLFVDGEALYLSRILQLQDEWASLPGVSASGNPPFPLEFSAAEAKSIDEDSIEAIRGMELMRRLKESLGDLWPEQGIVRSGQHDQTKERLKQAKMEMIGRLSRSEAERRAWENAWPFDA</sequence>
<evidence type="ECO:0000313" key="2">
    <source>
        <dbReference type="Proteomes" id="UP000325780"/>
    </source>
</evidence>
<dbReference type="Proteomes" id="UP000325780">
    <property type="component" value="Unassembled WGS sequence"/>
</dbReference>
<dbReference type="PANTHER" id="PTHR36091">
    <property type="entry name" value="ALTERED INHERITANCE OF MITOCHONDRIA PROTEIN 9, MITOCHONDRIAL"/>
    <property type="match status" value="1"/>
</dbReference>
<dbReference type="AlphaFoldDB" id="A0A5N6U465"/>
<proteinExistence type="predicted"/>
<dbReference type="EMBL" id="ML742040">
    <property type="protein sequence ID" value="KAE8153386.1"/>
    <property type="molecule type" value="Genomic_DNA"/>
</dbReference>
<dbReference type="InterPro" id="IPR011009">
    <property type="entry name" value="Kinase-like_dom_sf"/>
</dbReference>
<keyword evidence="1" id="KW-0808">Transferase</keyword>
<dbReference type="Gene3D" id="3.30.200.20">
    <property type="entry name" value="Phosphorylase Kinase, domain 1"/>
    <property type="match status" value="1"/>
</dbReference>
<dbReference type="InterPro" id="IPR051035">
    <property type="entry name" value="Mito_inheritance_9"/>
</dbReference>
<keyword evidence="2" id="KW-1185">Reference proteome</keyword>
<dbReference type="Gene3D" id="3.90.1200.10">
    <property type="match status" value="1"/>
</dbReference>
<dbReference type="PANTHER" id="PTHR36091:SF2">
    <property type="entry name" value="AMINOGLYCOSIDE PHOSPHOTRANSFERASE DOMAIN-CONTAINING PROTEIN"/>
    <property type="match status" value="1"/>
</dbReference>
<dbReference type="SUPFAM" id="SSF56112">
    <property type="entry name" value="Protein kinase-like (PK-like)"/>
    <property type="match status" value="2"/>
</dbReference>
<name>A0A5N6U465_ASPAV</name>
<accession>A0A5N6U465</accession>
<evidence type="ECO:0000313" key="1">
    <source>
        <dbReference type="EMBL" id="KAE8153386.1"/>
    </source>
</evidence>
<protein>
    <submittedName>
        <fullName evidence="1">Phosphotransferase enzyme family protein</fullName>
    </submittedName>
</protein>
<dbReference type="OrthoDB" id="10003767at2759"/>
<dbReference type="GO" id="GO:0005739">
    <property type="term" value="C:mitochondrion"/>
    <property type="evidence" value="ECO:0007669"/>
    <property type="project" value="TreeGrafter"/>
</dbReference>